<dbReference type="Gene3D" id="1.20.1280.50">
    <property type="match status" value="1"/>
</dbReference>
<feature type="region of interest" description="Disordered" evidence="1">
    <location>
        <begin position="616"/>
        <end position="663"/>
    </location>
</feature>
<dbReference type="Proteomes" id="UP000250043">
    <property type="component" value="Unassembled WGS sequence"/>
</dbReference>
<gene>
    <name evidence="3" type="ORF">OBBRIDRAFT_443601</name>
</gene>
<dbReference type="EMBL" id="KV722333">
    <property type="protein sequence ID" value="OCH95894.1"/>
    <property type="molecule type" value="Genomic_DNA"/>
</dbReference>
<keyword evidence="4" id="KW-1185">Reference proteome</keyword>
<organism evidence="3 4">
    <name type="scientific">Obba rivulosa</name>
    <dbReference type="NCBI Taxonomy" id="1052685"/>
    <lineage>
        <taxon>Eukaryota</taxon>
        <taxon>Fungi</taxon>
        <taxon>Dikarya</taxon>
        <taxon>Basidiomycota</taxon>
        <taxon>Agaricomycotina</taxon>
        <taxon>Agaricomycetes</taxon>
        <taxon>Polyporales</taxon>
        <taxon>Gelatoporiaceae</taxon>
        <taxon>Obba</taxon>
    </lineage>
</organism>
<feature type="compositionally biased region" description="Pro residues" evidence="1">
    <location>
        <begin position="31"/>
        <end position="51"/>
    </location>
</feature>
<evidence type="ECO:0000313" key="4">
    <source>
        <dbReference type="Proteomes" id="UP000250043"/>
    </source>
</evidence>
<accession>A0A8E2DUM8</accession>
<dbReference type="AlphaFoldDB" id="A0A8E2DUM8"/>
<dbReference type="InterPro" id="IPR001810">
    <property type="entry name" value="F-box_dom"/>
</dbReference>
<evidence type="ECO:0000256" key="1">
    <source>
        <dbReference type="SAM" id="MobiDB-lite"/>
    </source>
</evidence>
<dbReference type="OrthoDB" id="3181669at2759"/>
<dbReference type="Pfam" id="PF12937">
    <property type="entry name" value="F-box-like"/>
    <property type="match status" value="1"/>
</dbReference>
<sequence>MPTCRVPHGASPSDPRSAHSRGSAPDMHTPPAKPPRAPGTPFPPAAPPDDPIAPAAAARAALDAEIAALDAALAQLRARRNALAPVLRLPHELLADVFAHVAQDAAAAHPWALEVPWAAVAHVCRYWRAVALHAPRVWAALALKRPEWVAMALQRAKAVPLVVHADLRLMFRDPYVRSIAAIIANIDRIKALELRAPGDRLLMLSVWKLCTRPAPQLETFSFVDFRRLFDVRGPTERVPSSLFAGETPRLRRVELRHCTWCWHSSLFCASVTHLTLDARRVRAHASLDDILDALKRMPRLEVVDLDQLAPVVPWTFQPANPNLVMNRVHLPHLRSLSISALALNCATLLHCISFPPQASLTLHCQPYRRFDDFTALGLALAAKYNGSGSTPAAREHTTLRSLTFIPHTAESVQLRAWTRRVPARELRNEPVEAPLEVHLSWDGPSDESHVIEGLARLCCTLPLAELRTLYVPEWAALTEAAWLDVFRWAARVEELWVCGAAAAQLPRALRRLRCTCGGALAHGPALLFPLLRRLTLEYVDFAAGAEDEAGGFYVHMQNMLLDRRSGPHGCLELHVSHCKNFIEAQMDDLQLLGARVQWTGDELLDFDIAEIDSDNSEEDYEDFYEGASDGLITSDSDSEESDGEGHHSEAHPEHTGELEAQKI</sequence>
<protein>
    <recommendedName>
        <fullName evidence="2">F-box domain-containing protein</fullName>
    </recommendedName>
</protein>
<evidence type="ECO:0000259" key="2">
    <source>
        <dbReference type="Pfam" id="PF12937"/>
    </source>
</evidence>
<proteinExistence type="predicted"/>
<feature type="region of interest" description="Disordered" evidence="1">
    <location>
        <begin position="1"/>
        <end position="52"/>
    </location>
</feature>
<reference evidence="3 4" key="1">
    <citation type="submission" date="2016-07" db="EMBL/GenBank/DDBJ databases">
        <title>Draft genome of the white-rot fungus Obba rivulosa 3A-2.</title>
        <authorList>
            <consortium name="DOE Joint Genome Institute"/>
            <person name="Miettinen O."/>
            <person name="Riley R."/>
            <person name="Acob R."/>
            <person name="Barry K."/>
            <person name="Cullen D."/>
            <person name="De Vries R."/>
            <person name="Hainaut M."/>
            <person name="Hatakka A."/>
            <person name="Henrissat B."/>
            <person name="Hilden K."/>
            <person name="Kuo R."/>
            <person name="Labutti K."/>
            <person name="Lipzen A."/>
            <person name="Makela M.R."/>
            <person name="Sandor L."/>
            <person name="Spatafora J.W."/>
            <person name="Grigoriev I.V."/>
            <person name="Hibbett D.S."/>
        </authorList>
    </citation>
    <scope>NUCLEOTIDE SEQUENCE [LARGE SCALE GENOMIC DNA]</scope>
    <source>
        <strain evidence="3 4">3A-2</strain>
    </source>
</reference>
<feature type="domain" description="F-box" evidence="2">
    <location>
        <begin position="87"/>
        <end position="142"/>
    </location>
</feature>
<evidence type="ECO:0000313" key="3">
    <source>
        <dbReference type="EMBL" id="OCH95894.1"/>
    </source>
</evidence>
<name>A0A8E2DUM8_9APHY</name>
<feature type="compositionally biased region" description="Basic and acidic residues" evidence="1">
    <location>
        <begin position="643"/>
        <end position="663"/>
    </location>
</feature>